<dbReference type="EC" id="3.1.4.1" evidence="1"/>
<protein>
    <recommendedName>
        <fullName evidence="1">Fanconi-associated nuclease</fullName>
        <ecNumber evidence="1">3.1.4.1</ecNumber>
    </recommendedName>
</protein>
<feature type="non-terminal residue" evidence="2">
    <location>
        <position position="1"/>
    </location>
</feature>
<dbReference type="AlphaFoldDB" id="A0A0C2F635"/>
<evidence type="ECO:0000313" key="3">
    <source>
        <dbReference type="Proteomes" id="UP000054047"/>
    </source>
</evidence>
<name>A0A0C2F635_9BILA</name>
<organism evidence="2 3">
    <name type="scientific">Ancylostoma duodenale</name>
    <dbReference type="NCBI Taxonomy" id="51022"/>
    <lineage>
        <taxon>Eukaryota</taxon>
        <taxon>Metazoa</taxon>
        <taxon>Ecdysozoa</taxon>
        <taxon>Nematoda</taxon>
        <taxon>Chromadorea</taxon>
        <taxon>Rhabditida</taxon>
        <taxon>Rhabditina</taxon>
        <taxon>Rhabditomorpha</taxon>
        <taxon>Strongyloidea</taxon>
        <taxon>Ancylostomatidae</taxon>
        <taxon>Ancylostomatinae</taxon>
        <taxon>Ancylostoma</taxon>
    </lineage>
</organism>
<comment type="similarity">
    <text evidence="1">Belongs to the FAN1 family.</text>
</comment>
<dbReference type="Proteomes" id="UP000054047">
    <property type="component" value="Unassembled WGS sequence"/>
</dbReference>
<dbReference type="GO" id="GO:0005634">
    <property type="term" value="C:nucleus"/>
    <property type="evidence" value="ECO:0007669"/>
    <property type="project" value="UniProtKB-SubCell"/>
</dbReference>
<dbReference type="InterPro" id="IPR033315">
    <property type="entry name" value="Fan1-like"/>
</dbReference>
<gene>
    <name evidence="2" type="ORF">ANCDUO_25996</name>
</gene>
<comment type="cofactor">
    <cofactor evidence="1">
        <name>Mg(2+)</name>
        <dbReference type="ChEBI" id="CHEBI:18420"/>
    </cofactor>
    <cofactor evidence="1">
        <name>Mn(2+)</name>
        <dbReference type="ChEBI" id="CHEBI:29035"/>
    </cofactor>
</comment>
<dbReference type="PANTHER" id="PTHR15749:SF4">
    <property type="entry name" value="FANCONI-ASSOCIATED NUCLEASE 1"/>
    <property type="match status" value="1"/>
</dbReference>
<dbReference type="EMBL" id="KN781186">
    <property type="protein sequence ID" value="KIH43990.1"/>
    <property type="molecule type" value="Genomic_DNA"/>
</dbReference>
<keyword evidence="1" id="KW-0464">Manganese</keyword>
<keyword evidence="1" id="KW-0539">Nucleus</keyword>
<dbReference type="GO" id="GO:0046872">
    <property type="term" value="F:metal ion binding"/>
    <property type="evidence" value="ECO:0007669"/>
    <property type="project" value="UniProtKB-KW"/>
</dbReference>
<comment type="function">
    <text evidence="1">Nuclease required for the repair of DNA interstrand cross-links (ICL). Acts as a 5'-3' exonuclease that anchors at a cut end of DNA and cleaves DNA successively at every third nucleotide, allowing to excise an ICL from one strand through flanking incisions.</text>
</comment>
<keyword evidence="1" id="KW-0460">Magnesium</keyword>
<sequence length="210" mass="23893">SLLNSSILVSPKKLAAMQEIDGDASTVDFKRAPYIVKFTLLMMRRVLLTAKSDGGRHDETFWGKDIRIFDRFIGLSKSARELFMRLHLRKPWWLTVDKLKERYAELSSTIDVALKELVDNGFVDSDKYLSNLEEVLKIAPLPVLRVVAKKYQLDITKGKIELISTLRNFSATQKGLFGQMGTVTVAMVKTVKKELGSCYRINRNVSMAFK</sequence>
<keyword evidence="1" id="KW-0227">DNA damage</keyword>
<comment type="catalytic activity">
    <reaction evidence="1">
        <text>Hydrolytically removes 5'-nucleotides successively from the 3'-hydroxy termini of 3'-hydroxy-terminated oligonucleotides.</text>
        <dbReference type="EC" id="3.1.4.1"/>
    </reaction>
</comment>
<dbReference type="GO" id="GO:0008409">
    <property type="term" value="F:5'-3' exonuclease activity"/>
    <property type="evidence" value="ECO:0007669"/>
    <property type="project" value="TreeGrafter"/>
</dbReference>
<dbReference type="GO" id="GO:0017108">
    <property type="term" value="F:5'-flap endonuclease activity"/>
    <property type="evidence" value="ECO:0007669"/>
    <property type="project" value="TreeGrafter"/>
</dbReference>
<reference evidence="2 3" key="1">
    <citation type="submission" date="2013-12" db="EMBL/GenBank/DDBJ databases">
        <title>Draft genome of the parsitic nematode Ancylostoma duodenale.</title>
        <authorList>
            <person name="Mitreva M."/>
        </authorList>
    </citation>
    <scope>NUCLEOTIDE SEQUENCE [LARGE SCALE GENOMIC DNA]</scope>
    <source>
        <strain evidence="2 3">Zhejiang</strain>
    </source>
</reference>
<keyword evidence="1" id="KW-0479">Metal-binding</keyword>
<proteinExistence type="inferred from homology"/>
<dbReference type="PANTHER" id="PTHR15749">
    <property type="entry name" value="FANCONI-ASSOCIATED NUCLEASE 1"/>
    <property type="match status" value="1"/>
</dbReference>
<comment type="subcellular location">
    <subcellularLocation>
        <location evidence="1">Nucleus</location>
    </subcellularLocation>
</comment>
<dbReference type="GO" id="GO:0004528">
    <property type="term" value="F:phosphodiesterase I activity"/>
    <property type="evidence" value="ECO:0007669"/>
    <property type="project" value="UniProtKB-EC"/>
</dbReference>
<dbReference type="GO" id="GO:0070336">
    <property type="term" value="F:flap-structured DNA binding"/>
    <property type="evidence" value="ECO:0007669"/>
    <property type="project" value="TreeGrafter"/>
</dbReference>
<keyword evidence="1" id="KW-0378">Hydrolase</keyword>
<dbReference type="GO" id="GO:0036297">
    <property type="term" value="P:interstrand cross-link repair"/>
    <property type="evidence" value="ECO:0007669"/>
    <property type="project" value="InterPro"/>
</dbReference>
<feature type="non-terminal residue" evidence="2">
    <location>
        <position position="210"/>
    </location>
</feature>
<keyword evidence="1" id="KW-0540">Nuclease</keyword>
<dbReference type="OrthoDB" id="76364at2759"/>
<evidence type="ECO:0000256" key="1">
    <source>
        <dbReference type="RuleBase" id="RU365033"/>
    </source>
</evidence>
<keyword evidence="3" id="KW-1185">Reference proteome</keyword>
<accession>A0A0C2F635</accession>
<evidence type="ECO:0000313" key="2">
    <source>
        <dbReference type="EMBL" id="KIH43990.1"/>
    </source>
</evidence>
<keyword evidence="1" id="KW-0234">DNA repair</keyword>